<evidence type="ECO:0000256" key="1">
    <source>
        <dbReference type="SAM" id="MobiDB-lite"/>
    </source>
</evidence>
<feature type="compositionally biased region" description="Low complexity" evidence="1">
    <location>
        <begin position="23"/>
        <end position="32"/>
    </location>
</feature>
<evidence type="ECO:0000313" key="3">
    <source>
        <dbReference type="EMBL" id="ELZ43008.1"/>
    </source>
</evidence>
<organism evidence="3 4">
    <name type="scientific">Halorubrum californiense DSM 19288</name>
    <dbReference type="NCBI Taxonomy" id="1227465"/>
    <lineage>
        <taxon>Archaea</taxon>
        <taxon>Methanobacteriati</taxon>
        <taxon>Methanobacteriota</taxon>
        <taxon>Stenosarchaea group</taxon>
        <taxon>Halobacteria</taxon>
        <taxon>Halobacteriales</taxon>
        <taxon>Haloferacaceae</taxon>
        <taxon>Halorubrum</taxon>
    </lineage>
</organism>
<dbReference type="AlphaFoldDB" id="M0E7P7"/>
<accession>M0E7P7</accession>
<dbReference type="STRING" id="1227465.C463_10410"/>
<name>M0E7P7_9EURY</name>
<evidence type="ECO:0000256" key="2">
    <source>
        <dbReference type="SAM" id="Phobius"/>
    </source>
</evidence>
<feature type="transmembrane region" description="Helical" evidence="2">
    <location>
        <begin position="209"/>
        <end position="226"/>
    </location>
</feature>
<keyword evidence="2" id="KW-1133">Transmembrane helix</keyword>
<keyword evidence="2" id="KW-0812">Transmembrane</keyword>
<dbReference type="EMBL" id="AOJK01000050">
    <property type="protein sequence ID" value="ELZ43008.1"/>
    <property type="molecule type" value="Genomic_DNA"/>
</dbReference>
<feature type="transmembrane region" description="Helical" evidence="2">
    <location>
        <begin position="178"/>
        <end position="203"/>
    </location>
</feature>
<feature type="region of interest" description="Disordered" evidence="1">
    <location>
        <begin position="23"/>
        <end position="53"/>
    </location>
</feature>
<protein>
    <submittedName>
        <fullName evidence="3">Uncharacterized protein</fullName>
    </submittedName>
</protein>
<gene>
    <name evidence="3" type="ORF">C463_10410</name>
</gene>
<feature type="transmembrane region" description="Helical" evidence="2">
    <location>
        <begin position="142"/>
        <end position="158"/>
    </location>
</feature>
<feature type="transmembrane region" description="Helical" evidence="2">
    <location>
        <begin position="74"/>
        <end position="107"/>
    </location>
</feature>
<sequence length="227" mass="21798">MGRRLLPGRGRGRDEAVVAMSGAIGDGDAAGSEHAGDGRTEAKTDDADGATGARAHDDDAVAEFHETDARPPTVAVVVSLAAAGVAATAGLVASPTGGALLGVAALGFLGGSLRSSTRALTWGAAVGVVGLALAGYRGAPAEALLVAAVGLVVAWDVADHGVGLGEQVGRGARVRRNVAVHAGASLLVGALAAGLVYGVSLAVGGGQPVAALALLLAGGIALISALR</sequence>
<dbReference type="InterPro" id="IPR055941">
    <property type="entry name" value="DUF7519"/>
</dbReference>
<proteinExistence type="predicted"/>
<feature type="compositionally biased region" description="Basic and acidic residues" evidence="1">
    <location>
        <begin position="34"/>
        <end position="46"/>
    </location>
</feature>
<comment type="caution">
    <text evidence="3">The sequence shown here is derived from an EMBL/GenBank/DDBJ whole genome shotgun (WGS) entry which is preliminary data.</text>
</comment>
<evidence type="ECO:0000313" key="4">
    <source>
        <dbReference type="Proteomes" id="UP000011586"/>
    </source>
</evidence>
<keyword evidence="2" id="KW-0472">Membrane</keyword>
<dbReference type="Proteomes" id="UP000011586">
    <property type="component" value="Unassembled WGS sequence"/>
</dbReference>
<keyword evidence="4" id="KW-1185">Reference proteome</keyword>
<dbReference type="Pfam" id="PF24363">
    <property type="entry name" value="DUF7519"/>
    <property type="match status" value="1"/>
</dbReference>
<dbReference type="RefSeq" id="WP_008443395.1">
    <property type="nucleotide sequence ID" value="NZ_AOJK01000050.1"/>
</dbReference>
<dbReference type="PATRIC" id="fig|1227465.4.peg.2043"/>
<feature type="transmembrane region" description="Helical" evidence="2">
    <location>
        <begin position="119"/>
        <end position="136"/>
    </location>
</feature>
<reference evidence="3 4" key="1">
    <citation type="journal article" date="2014" name="PLoS Genet.">
        <title>Phylogenetically driven sequencing of extremely halophilic archaea reveals strategies for static and dynamic osmo-response.</title>
        <authorList>
            <person name="Becker E.A."/>
            <person name="Seitzer P.M."/>
            <person name="Tritt A."/>
            <person name="Larsen D."/>
            <person name="Krusor M."/>
            <person name="Yao A.I."/>
            <person name="Wu D."/>
            <person name="Madern D."/>
            <person name="Eisen J.A."/>
            <person name="Darling A.E."/>
            <person name="Facciotti M.T."/>
        </authorList>
    </citation>
    <scope>NUCLEOTIDE SEQUENCE [LARGE SCALE GENOMIC DNA]</scope>
    <source>
        <strain evidence="3 4">DSM 19288</strain>
    </source>
</reference>